<gene>
    <name evidence="6" type="ORF">MYP_4875</name>
</gene>
<evidence type="ECO:0000259" key="5">
    <source>
        <dbReference type="Pfam" id="PF14833"/>
    </source>
</evidence>
<sequence>MNVAFIGLGIMGSRMAMNLIKGGNELSVWNRSIEKAEALQRAGAKVCTSVSEVVRDADVLITMLSSPEVIEKISLGKDGIMMNAKKNALWINTSTVNPSFAEELAAQTKEVSLRYLDSPVSGSMVVAEKGELIFLVGGETKDLEEARILLTTMGKSINHLGKVGDGSKMKMVINLMLAQSMIAFSEAVSLGVASGLNEGTVLNILSESPVSSPFLKLKKGKFESKKFDAEFSIKWAHKDLYLILQTAYENNISLPVSAITKEVYGMAKQEGQGDKDISAIYQYLLSKNF</sequence>
<dbReference type="RefSeq" id="WP_045469523.1">
    <property type="nucleotide sequence ID" value="NZ_BBLT01000015.1"/>
</dbReference>
<dbReference type="SUPFAM" id="SSF51735">
    <property type="entry name" value="NAD(P)-binding Rossmann-fold domains"/>
    <property type="match status" value="1"/>
</dbReference>
<dbReference type="eggNOG" id="COG2084">
    <property type="taxonomic scope" value="Bacteria"/>
</dbReference>
<organism evidence="6 7">
    <name type="scientific">Sporocytophaga myxococcoides</name>
    <dbReference type="NCBI Taxonomy" id="153721"/>
    <lineage>
        <taxon>Bacteria</taxon>
        <taxon>Pseudomonadati</taxon>
        <taxon>Bacteroidota</taxon>
        <taxon>Cytophagia</taxon>
        <taxon>Cytophagales</taxon>
        <taxon>Cytophagaceae</taxon>
        <taxon>Sporocytophaga</taxon>
    </lineage>
</organism>
<evidence type="ECO:0000259" key="4">
    <source>
        <dbReference type="Pfam" id="PF03446"/>
    </source>
</evidence>
<feature type="active site" evidence="3">
    <location>
        <position position="170"/>
    </location>
</feature>
<dbReference type="InterPro" id="IPR029154">
    <property type="entry name" value="HIBADH-like_NADP-bd"/>
</dbReference>
<dbReference type="PIRSF" id="PIRSF000103">
    <property type="entry name" value="HIBADH"/>
    <property type="match status" value="1"/>
</dbReference>
<evidence type="ECO:0000313" key="6">
    <source>
        <dbReference type="EMBL" id="GAL87645.1"/>
    </source>
</evidence>
<accession>A0A098LKY8</accession>
<dbReference type="InterPro" id="IPR015815">
    <property type="entry name" value="HIBADH-related"/>
</dbReference>
<evidence type="ECO:0000313" key="7">
    <source>
        <dbReference type="Proteomes" id="UP000030185"/>
    </source>
</evidence>
<evidence type="ECO:0000256" key="3">
    <source>
        <dbReference type="PIRSR" id="PIRSR000103-1"/>
    </source>
</evidence>
<dbReference type="STRING" id="153721.MYP_4875"/>
<dbReference type="AlphaFoldDB" id="A0A098LKY8"/>
<keyword evidence="2" id="KW-0520">NAD</keyword>
<reference evidence="6 7" key="1">
    <citation type="submission" date="2014-09" db="EMBL/GenBank/DDBJ databases">
        <title>Sporocytophaga myxococcoides PG-01 genome sequencing.</title>
        <authorList>
            <person name="Liu L."/>
            <person name="Gao P.J."/>
            <person name="Chen G.J."/>
            <person name="Wang L.S."/>
        </authorList>
    </citation>
    <scope>NUCLEOTIDE SEQUENCE [LARGE SCALE GENOMIC DNA]</scope>
    <source>
        <strain evidence="6 7">PG-01</strain>
    </source>
</reference>
<dbReference type="PANTHER" id="PTHR43580">
    <property type="entry name" value="OXIDOREDUCTASE GLYR1-RELATED"/>
    <property type="match status" value="1"/>
</dbReference>
<dbReference type="InterPro" id="IPR006115">
    <property type="entry name" value="6PGDH_NADP-bd"/>
</dbReference>
<dbReference type="InterPro" id="IPR002204">
    <property type="entry name" value="3-OH-isobutyrate_DH-rel_CS"/>
</dbReference>
<dbReference type="InterPro" id="IPR036291">
    <property type="entry name" value="NAD(P)-bd_dom_sf"/>
</dbReference>
<evidence type="ECO:0000256" key="2">
    <source>
        <dbReference type="ARBA" id="ARBA00023027"/>
    </source>
</evidence>
<evidence type="ECO:0000256" key="1">
    <source>
        <dbReference type="ARBA" id="ARBA00023002"/>
    </source>
</evidence>
<dbReference type="Pfam" id="PF14833">
    <property type="entry name" value="NAD_binding_11"/>
    <property type="match status" value="1"/>
</dbReference>
<dbReference type="PROSITE" id="PS00895">
    <property type="entry name" value="3_HYDROXYISOBUT_DH"/>
    <property type="match status" value="1"/>
</dbReference>
<dbReference type="InterPro" id="IPR051265">
    <property type="entry name" value="HIBADH-related_NP60_sf"/>
</dbReference>
<dbReference type="Gene3D" id="3.40.50.720">
    <property type="entry name" value="NAD(P)-binding Rossmann-like Domain"/>
    <property type="match status" value="1"/>
</dbReference>
<dbReference type="SUPFAM" id="SSF48179">
    <property type="entry name" value="6-phosphogluconate dehydrogenase C-terminal domain-like"/>
    <property type="match status" value="1"/>
</dbReference>
<dbReference type="PANTHER" id="PTHR43580:SF2">
    <property type="entry name" value="CYTOKINE-LIKE NUCLEAR FACTOR N-PAC"/>
    <property type="match status" value="1"/>
</dbReference>
<dbReference type="GO" id="GO:0016491">
    <property type="term" value="F:oxidoreductase activity"/>
    <property type="evidence" value="ECO:0007669"/>
    <property type="project" value="UniProtKB-KW"/>
</dbReference>
<name>A0A098LKY8_9BACT</name>
<keyword evidence="1" id="KW-0560">Oxidoreductase</keyword>
<feature type="domain" description="6-phosphogluconate dehydrogenase NADP-binding" evidence="4">
    <location>
        <begin position="2"/>
        <end position="161"/>
    </location>
</feature>
<dbReference type="Gene3D" id="1.10.1040.10">
    <property type="entry name" value="N-(1-d-carboxylethyl)-l-norvaline Dehydrogenase, domain 2"/>
    <property type="match status" value="1"/>
</dbReference>
<comment type="caution">
    <text evidence="6">The sequence shown here is derived from an EMBL/GenBank/DDBJ whole genome shotgun (WGS) entry which is preliminary data.</text>
</comment>
<protein>
    <submittedName>
        <fullName evidence="6">6-phosphogluconate dehydrogenase NAD-binding</fullName>
    </submittedName>
</protein>
<dbReference type="GO" id="GO:0051287">
    <property type="term" value="F:NAD binding"/>
    <property type="evidence" value="ECO:0007669"/>
    <property type="project" value="InterPro"/>
</dbReference>
<dbReference type="EMBL" id="BBLT01000015">
    <property type="protein sequence ID" value="GAL87645.1"/>
    <property type="molecule type" value="Genomic_DNA"/>
</dbReference>
<dbReference type="GO" id="GO:0050661">
    <property type="term" value="F:NADP binding"/>
    <property type="evidence" value="ECO:0007669"/>
    <property type="project" value="InterPro"/>
</dbReference>
<dbReference type="Proteomes" id="UP000030185">
    <property type="component" value="Unassembled WGS sequence"/>
</dbReference>
<keyword evidence="7" id="KW-1185">Reference proteome</keyword>
<dbReference type="OrthoDB" id="9786703at2"/>
<dbReference type="InterPro" id="IPR008927">
    <property type="entry name" value="6-PGluconate_DH-like_C_sf"/>
</dbReference>
<dbReference type="Pfam" id="PF03446">
    <property type="entry name" value="NAD_binding_2"/>
    <property type="match status" value="1"/>
</dbReference>
<proteinExistence type="predicted"/>
<dbReference type="InterPro" id="IPR013328">
    <property type="entry name" value="6PGD_dom2"/>
</dbReference>
<feature type="domain" description="3-hydroxyisobutyrate dehydrogenase-like NAD-binding" evidence="5">
    <location>
        <begin position="164"/>
        <end position="284"/>
    </location>
</feature>
<dbReference type="GO" id="GO:0016054">
    <property type="term" value="P:organic acid catabolic process"/>
    <property type="evidence" value="ECO:0007669"/>
    <property type="project" value="UniProtKB-ARBA"/>
</dbReference>